<protein>
    <recommendedName>
        <fullName evidence="5">2-dehydropantolactone reductase</fullName>
        <ecNumber evidence="4">1.1.1.358</ecNumber>
    </recommendedName>
    <alternativeName>
        <fullName evidence="5">2-dehydropantolactone reductase</fullName>
    </alternativeName>
    <alternativeName>
        <fullName evidence="6">Ketopantoyl-lactone reductase</fullName>
    </alternativeName>
</protein>
<dbReference type="GO" id="GO:0042180">
    <property type="term" value="P:ketone metabolic process"/>
    <property type="evidence" value="ECO:0007669"/>
    <property type="project" value="UniProtKB-ARBA"/>
</dbReference>
<dbReference type="SUPFAM" id="SSF51430">
    <property type="entry name" value="NAD(P)-linked oxidoreductase"/>
    <property type="match status" value="1"/>
</dbReference>
<feature type="site" description="Lowers pKa of active site Tyr" evidence="9">
    <location>
        <position position="88"/>
    </location>
</feature>
<organism evidence="11 12">
    <name type="scientific">Diutina rugosa</name>
    <name type="common">Yeast</name>
    <name type="synonym">Candida rugosa</name>
    <dbReference type="NCBI Taxonomy" id="5481"/>
    <lineage>
        <taxon>Eukaryota</taxon>
        <taxon>Fungi</taxon>
        <taxon>Dikarya</taxon>
        <taxon>Ascomycota</taxon>
        <taxon>Saccharomycotina</taxon>
        <taxon>Pichiomycetes</taxon>
        <taxon>Debaryomycetaceae</taxon>
        <taxon>Diutina</taxon>
    </lineage>
</organism>
<dbReference type="PRINTS" id="PR00069">
    <property type="entry name" value="ALDKETRDTASE"/>
</dbReference>
<evidence type="ECO:0000256" key="8">
    <source>
        <dbReference type="PIRSR" id="PIRSR000097-2"/>
    </source>
</evidence>
<dbReference type="EC" id="1.1.1.358" evidence="4"/>
<dbReference type="AlphaFoldDB" id="A0A642UM60"/>
<evidence type="ECO:0000256" key="5">
    <source>
        <dbReference type="ARBA" id="ARBA00079693"/>
    </source>
</evidence>
<feature type="domain" description="NADP-dependent oxidoreductase" evidence="10">
    <location>
        <begin position="28"/>
        <end position="264"/>
    </location>
</feature>
<proteinExistence type="predicted"/>
<dbReference type="PANTHER" id="PTHR43827">
    <property type="entry name" value="2,5-DIKETO-D-GLUCONIC ACID REDUCTASE"/>
    <property type="match status" value="1"/>
</dbReference>
<dbReference type="RefSeq" id="XP_034010202.1">
    <property type="nucleotide sequence ID" value="XM_034157710.1"/>
</dbReference>
<dbReference type="Proteomes" id="UP000449547">
    <property type="component" value="Unassembled WGS sequence"/>
</dbReference>
<evidence type="ECO:0000256" key="7">
    <source>
        <dbReference type="PIRSR" id="PIRSR000097-1"/>
    </source>
</evidence>
<dbReference type="Pfam" id="PF00248">
    <property type="entry name" value="Aldo_ket_red"/>
    <property type="match status" value="1"/>
</dbReference>
<dbReference type="VEuPathDB" id="FungiDB:DIURU_004798"/>
<feature type="active site" description="Proton donor" evidence="7">
    <location>
        <position position="59"/>
    </location>
</feature>
<accession>A0A642UM60</accession>
<evidence type="ECO:0000256" key="3">
    <source>
        <dbReference type="ARBA" id="ARBA00051098"/>
    </source>
</evidence>
<dbReference type="Gene3D" id="3.20.20.100">
    <property type="entry name" value="NADP-dependent oxidoreductase domain"/>
    <property type="match status" value="1"/>
</dbReference>
<dbReference type="PROSITE" id="PS00063">
    <property type="entry name" value="ALDOKETO_REDUCTASE_3"/>
    <property type="match status" value="1"/>
</dbReference>
<dbReference type="InterPro" id="IPR036812">
    <property type="entry name" value="NAD(P)_OxRdtase_dom_sf"/>
</dbReference>
<feature type="binding site" evidence="8">
    <location>
        <position position="123"/>
    </location>
    <ligand>
        <name>substrate</name>
    </ligand>
</feature>
<dbReference type="CDD" id="cd19071">
    <property type="entry name" value="AKR_AKR1-5-like"/>
    <property type="match status" value="1"/>
</dbReference>
<dbReference type="InterPro" id="IPR020471">
    <property type="entry name" value="AKR"/>
</dbReference>
<dbReference type="OrthoDB" id="416253at2759"/>
<evidence type="ECO:0000256" key="6">
    <source>
        <dbReference type="ARBA" id="ARBA00081322"/>
    </source>
</evidence>
<dbReference type="InterPro" id="IPR023210">
    <property type="entry name" value="NADP_OxRdtase_dom"/>
</dbReference>
<keyword evidence="12" id="KW-1185">Reference proteome</keyword>
<dbReference type="PIRSF" id="PIRSF000097">
    <property type="entry name" value="AKR"/>
    <property type="match status" value="1"/>
</dbReference>
<comment type="catalytic activity">
    <reaction evidence="3">
        <text>isatin + NADPH + H(+) = 3-hydroxyindolin-2-one + NADP(+)</text>
        <dbReference type="Rhea" id="RHEA:68608"/>
        <dbReference type="ChEBI" id="CHEBI:15378"/>
        <dbReference type="ChEBI" id="CHEBI:27539"/>
        <dbReference type="ChEBI" id="CHEBI:28536"/>
        <dbReference type="ChEBI" id="CHEBI:57783"/>
        <dbReference type="ChEBI" id="CHEBI:58349"/>
    </reaction>
</comment>
<dbReference type="InterPro" id="IPR018170">
    <property type="entry name" value="Aldo/ket_reductase_CS"/>
</dbReference>
<comment type="caution">
    <text evidence="11">The sequence shown here is derived from an EMBL/GenBank/DDBJ whole genome shotgun (WGS) entry which is preliminary data.</text>
</comment>
<dbReference type="EMBL" id="SWFT01000149">
    <property type="protein sequence ID" value="KAA8897945.1"/>
    <property type="molecule type" value="Genomic_DNA"/>
</dbReference>
<dbReference type="PROSITE" id="PS00062">
    <property type="entry name" value="ALDOKETO_REDUCTASE_2"/>
    <property type="match status" value="1"/>
</dbReference>
<dbReference type="GeneID" id="54783449"/>
<name>A0A642UM60_DIURU</name>
<dbReference type="GO" id="GO:0047011">
    <property type="term" value="F:2-dehydropantolactone reductase (A-specific) activity"/>
    <property type="evidence" value="ECO:0007669"/>
    <property type="project" value="UniProtKB-ARBA"/>
</dbReference>
<keyword evidence="1" id="KW-0560">Oxidoreductase</keyword>
<dbReference type="OMA" id="GQHIPVA"/>
<evidence type="ECO:0000313" key="12">
    <source>
        <dbReference type="Proteomes" id="UP000449547"/>
    </source>
</evidence>
<evidence type="ECO:0000313" key="11">
    <source>
        <dbReference type="EMBL" id="KAA8897945.1"/>
    </source>
</evidence>
<evidence type="ECO:0000256" key="9">
    <source>
        <dbReference type="PIRSR" id="PIRSR000097-3"/>
    </source>
</evidence>
<evidence type="ECO:0000256" key="4">
    <source>
        <dbReference type="ARBA" id="ARBA00066965"/>
    </source>
</evidence>
<gene>
    <name evidence="11" type="ORF">DIURU_004798</name>
</gene>
<evidence type="ECO:0000256" key="1">
    <source>
        <dbReference type="ARBA" id="ARBA00023002"/>
    </source>
</evidence>
<reference evidence="11 12" key="1">
    <citation type="submission" date="2019-07" db="EMBL/GenBank/DDBJ databases">
        <title>Genome assembly of two rare yeast pathogens: Diutina rugosa and Trichomonascus ciferrii.</title>
        <authorList>
            <person name="Mixao V."/>
            <person name="Saus E."/>
            <person name="Hansen A."/>
            <person name="Lass-Flor C."/>
            <person name="Gabaldon T."/>
        </authorList>
    </citation>
    <scope>NUCLEOTIDE SEQUENCE [LARGE SCALE GENOMIC DNA]</scope>
    <source>
        <strain evidence="11 12">CBS 613</strain>
    </source>
</reference>
<dbReference type="PANTHER" id="PTHR43827:SF13">
    <property type="entry name" value="ALDO_KETO REDUCTASE FAMILY PROTEIN"/>
    <property type="match status" value="1"/>
</dbReference>
<sequence length="313" mass="35737">MSITTSIQLTQSSRYRLHNNQLIPVTGYGTWQVPAEDASKLVYEALEIGYRHIDSAEIYGNQRECAQAIHKFCQDTKTPREDIWFTTKIWNDDHGYDETREAVKKIADDVKEYVGYVDLVLVHSPLTNKKKRLGTWKALQEFTKPNDHILIRSLGVSNYGIRHLDELFEWDGLTVRPVINQLELHPWSPQVKLREYCVRKDIHLEAYSPLTQGKKLNDPELKSLAQQSGDSAAAILLKWSYLQGFIVLVKSSDVKRMKENFDVLPPGKPDDDCTVERFMGKVDLDPGVLAKLNKPNSHDVIAWGGNDPTEYDG</sequence>
<dbReference type="FunFam" id="3.20.20.100:FF:000002">
    <property type="entry name" value="2,5-diketo-D-gluconic acid reductase A"/>
    <property type="match status" value="1"/>
</dbReference>
<comment type="catalytic activity">
    <reaction evidence="2">
        <text>(R)-pantolactone + NADP(+) = 2-dehydropantolactone + NADPH + H(+)</text>
        <dbReference type="Rhea" id="RHEA:18981"/>
        <dbReference type="ChEBI" id="CHEBI:15378"/>
        <dbReference type="ChEBI" id="CHEBI:16719"/>
        <dbReference type="ChEBI" id="CHEBI:18395"/>
        <dbReference type="ChEBI" id="CHEBI:57783"/>
        <dbReference type="ChEBI" id="CHEBI:58349"/>
        <dbReference type="EC" id="1.1.1.358"/>
    </reaction>
</comment>
<evidence type="ECO:0000256" key="2">
    <source>
        <dbReference type="ARBA" id="ARBA00050878"/>
    </source>
</evidence>
<evidence type="ECO:0000259" key="10">
    <source>
        <dbReference type="Pfam" id="PF00248"/>
    </source>
</evidence>